<feature type="active site" evidence="7 8">
    <location>
        <position position="145"/>
    </location>
</feature>
<dbReference type="InterPro" id="IPR000706">
    <property type="entry name" value="AGPR_type-1"/>
</dbReference>
<evidence type="ECO:0000256" key="4">
    <source>
        <dbReference type="ARBA" id="ARBA00022857"/>
    </source>
</evidence>
<dbReference type="NCBIfam" id="TIGR01850">
    <property type="entry name" value="argC"/>
    <property type="match status" value="1"/>
</dbReference>
<dbReference type="RefSeq" id="WP_016182627.1">
    <property type="nucleotide sequence ID" value="NZ_JXKI01000020.1"/>
</dbReference>
<evidence type="ECO:0000256" key="6">
    <source>
        <dbReference type="ARBA" id="ARBA00050557"/>
    </source>
</evidence>
<dbReference type="CDD" id="cd17895">
    <property type="entry name" value="AGPR_1_N"/>
    <property type="match status" value="1"/>
</dbReference>
<dbReference type="OrthoDB" id="9801289at2"/>
<comment type="catalytic activity">
    <reaction evidence="6 7">
        <text>N-acetyl-L-glutamate 5-semialdehyde + phosphate + NADP(+) = N-acetyl-L-glutamyl 5-phosphate + NADPH + H(+)</text>
        <dbReference type="Rhea" id="RHEA:21588"/>
        <dbReference type="ChEBI" id="CHEBI:15378"/>
        <dbReference type="ChEBI" id="CHEBI:29123"/>
        <dbReference type="ChEBI" id="CHEBI:43474"/>
        <dbReference type="ChEBI" id="CHEBI:57783"/>
        <dbReference type="ChEBI" id="CHEBI:57936"/>
        <dbReference type="ChEBI" id="CHEBI:58349"/>
        <dbReference type="EC" id="1.2.1.38"/>
    </reaction>
</comment>
<dbReference type="CDD" id="cd23934">
    <property type="entry name" value="AGPR_1_C"/>
    <property type="match status" value="1"/>
</dbReference>
<proteinExistence type="inferred from homology"/>
<dbReference type="EC" id="1.2.1.38" evidence="7"/>
<keyword evidence="2 7" id="KW-0055">Arginine biosynthesis</keyword>
<dbReference type="eggNOG" id="COG0002">
    <property type="taxonomic scope" value="Bacteria"/>
</dbReference>
<dbReference type="PATRIC" id="fig|1121865.3.peg.455"/>
<comment type="pathway">
    <text evidence="1 7">Amino-acid biosynthesis; L-arginine biosynthesis; N(2)-acetyl-L-ornithine from L-glutamate: step 3/4.</text>
</comment>
<organism evidence="10 11">
    <name type="scientific">Enterococcus columbae DSM 7374 = ATCC 51263</name>
    <dbReference type="NCBI Taxonomy" id="1121865"/>
    <lineage>
        <taxon>Bacteria</taxon>
        <taxon>Bacillati</taxon>
        <taxon>Bacillota</taxon>
        <taxon>Bacilli</taxon>
        <taxon>Lactobacillales</taxon>
        <taxon>Enterococcaceae</taxon>
        <taxon>Enterococcus</taxon>
    </lineage>
</organism>
<dbReference type="Proteomes" id="UP000014113">
    <property type="component" value="Unassembled WGS sequence"/>
</dbReference>
<feature type="domain" description="Semialdehyde dehydrogenase NAD-binding" evidence="9">
    <location>
        <begin position="2"/>
        <end position="139"/>
    </location>
</feature>
<protein>
    <recommendedName>
        <fullName evidence="7">N-acetyl-gamma-glutamyl-phosphate reductase</fullName>
        <shortName evidence="7">AGPR</shortName>
        <ecNumber evidence="7">1.2.1.38</ecNumber>
    </recommendedName>
    <alternativeName>
        <fullName evidence="7">N-acetyl-glutamate semialdehyde dehydrogenase</fullName>
        <shortName evidence="7">NAGSA dehydrogenase</shortName>
    </alternativeName>
</protein>
<keyword evidence="4 7" id="KW-0521">NADP</keyword>
<accession>S0KI94</accession>
<comment type="function">
    <text evidence="7">Catalyzes the NADPH-dependent reduction of N-acetyl-5-glutamyl phosphate to yield N-acetyl-L-glutamate 5-semialdehyde.</text>
</comment>
<dbReference type="FunFam" id="3.30.360.10:FF:000014">
    <property type="entry name" value="N-acetyl-gamma-glutamyl-phosphate reductase"/>
    <property type="match status" value="1"/>
</dbReference>
<name>S0KI94_9ENTE</name>
<dbReference type="GO" id="GO:0070401">
    <property type="term" value="F:NADP+ binding"/>
    <property type="evidence" value="ECO:0007669"/>
    <property type="project" value="InterPro"/>
</dbReference>
<keyword evidence="3 7" id="KW-0028">Amino-acid biosynthesis</keyword>
<dbReference type="Gene3D" id="3.40.50.720">
    <property type="entry name" value="NAD(P)-binding Rossmann-like Domain"/>
    <property type="match status" value="1"/>
</dbReference>
<sequence length="341" mass="38172">MKAAIVGVTGYTGIELIRLIQQHPYLTLGSIHRSENETVELSDIYPHLSGLNALIETFDAKKIMEKNDLVFFATPAGITKDLVAPFVEKNFLVIDLSGDLRLRKQELYETWYQRPAAEEQILDQAIYALPEFVDKKGNLLSNPGCYATATNLLLAPLVKNQVIDLESIIIDAKSGLSGAGKKLTQSSHYVNVAENMSMYKLNKHQHIPEIVQFLQQWAPNLQHLHFTTSLIPVKRGIFISAYLRLAANQSMEEVKQAYQQAYQDQPFVRMQPVNQLPQLQQVIGSNYCDIGFAYNETTKILTVVAVIDNLIKGASGQAIQNFNLWAGLPQTTGLMQLPIFP</sequence>
<dbReference type="Pfam" id="PF22698">
    <property type="entry name" value="Semialdhyde_dhC_1"/>
    <property type="match status" value="1"/>
</dbReference>
<comment type="caution">
    <text evidence="10">The sequence shown here is derived from an EMBL/GenBank/DDBJ whole genome shotgun (WGS) entry which is preliminary data.</text>
</comment>
<dbReference type="HAMAP" id="MF_00150">
    <property type="entry name" value="ArgC_type1"/>
    <property type="match status" value="1"/>
</dbReference>
<dbReference type="GO" id="GO:0003942">
    <property type="term" value="F:N-acetyl-gamma-glutamyl-phosphate reductase activity"/>
    <property type="evidence" value="ECO:0007669"/>
    <property type="project" value="UniProtKB-UniRule"/>
</dbReference>
<dbReference type="EMBL" id="ASWJ01000004">
    <property type="protein sequence ID" value="EOW84565.1"/>
    <property type="molecule type" value="Genomic_DNA"/>
</dbReference>
<keyword evidence="11" id="KW-1185">Reference proteome</keyword>
<dbReference type="SMART" id="SM00859">
    <property type="entry name" value="Semialdhyde_dh"/>
    <property type="match status" value="1"/>
</dbReference>
<dbReference type="STRING" id="1121865.OMW_00463"/>
<evidence type="ECO:0000256" key="5">
    <source>
        <dbReference type="ARBA" id="ARBA00023002"/>
    </source>
</evidence>
<dbReference type="InterPro" id="IPR023013">
    <property type="entry name" value="AGPR_AS"/>
</dbReference>
<evidence type="ECO:0000256" key="2">
    <source>
        <dbReference type="ARBA" id="ARBA00022571"/>
    </source>
</evidence>
<dbReference type="InterPro" id="IPR058924">
    <property type="entry name" value="AGPR_dimerisation_dom"/>
</dbReference>
<evidence type="ECO:0000256" key="1">
    <source>
        <dbReference type="ARBA" id="ARBA00004862"/>
    </source>
</evidence>
<evidence type="ECO:0000313" key="10">
    <source>
        <dbReference type="EMBL" id="EOW84565.1"/>
    </source>
</evidence>
<dbReference type="Gene3D" id="3.30.360.10">
    <property type="entry name" value="Dihydrodipicolinate Reductase, domain 2"/>
    <property type="match status" value="1"/>
</dbReference>
<dbReference type="PROSITE" id="PS01224">
    <property type="entry name" value="ARGC"/>
    <property type="match status" value="1"/>
</dbReference>
<dbReference type="GO" id="GO:0005737">
    <property type="term" value="C:cytoplasm"/>
    <property type="evidence" value="ECO:0007669"/>
    <property type="project" value="UniProtKB-SubCell"/>
</dbReference>
<dbReference type="AlphaFoldDB" id="S0KI94"/>
<evidence type="ECO:0000256" key="8">
    <source>
        <dbReference type="PROSITE-ProRule" id="PRU10010"/>
    </source>
</evidence>
<dbReference type="InterPro" id="IPR050085">
    <property type="entry name" value="AGPR"/>
</dbReference>
<evidence type="ECO:0000256" key="7">
    <source>
        <dbReference type="HAMAP-Rule" id="MF_00150"/>
    </source>
</evidence>
<dbReference type="InterPro" id="IPR036291">
    <property type="entry name" value="NAD(P)-bd_dom_sf"/>
</dbReference>
<evidence type="ECO:0000259" key="9">
    <source>
        <dbReference type="SMART" id="SM00859"/>
    </source>
</evidence>
<evidence type="ECO:0000256" key="3">
    <source>
        <dbReference type="ARBA" id="ARBA00022605"/>
    </source>
</evidence>
<dbReference type="InterPro" id="IPR000534">
    <property type="entry name" value="Semialdehyde_DH_NAD-bd"/>
</dbReference>
<dbReference type="PANTHER" id="PTHR32338:SF10">
    <property type="entry name" value="N-ACETYL-GAMMA-GLUTAMYL-PHOSPHATE REDUCTASE, CHLOROPLASTIC-RELATED"/>
    <property type="match status" value="1"/>
</dbReference>
<dbReference type="GO" id="GO:0006526">
    <property type="term" value="P:L-arginine biosynthetic process"/>
    <property type="evidence" value="ECO:0007669"/>
    <property type="project" value="UniProtKB-UniRule"/>
</dbReference>
<dbReference type="UniPathway" id="UPA00068">
    <property type="reaction ID" value="UER00108"/>
</dbReference>
<keyword evidence="5 7" id="KW-0560">Oxidoreductase</keyword>
<reference evidence="10 11" key="1">
    <citation type="submission" date="2013-03" db="EMBL/GenBank/DDBJ databases">
        <title>The Genome Sequence of Enterococcus columbae ATCC_51263 (PacBio/Illumina hybrid assembly).</title>
        <authorList>
            <consortium name="The Broad Institute Genomics Platform"/>
            <consortium name="The Broad Institute Genome Sequencing Center for Infectious Disease"/>
            <person name="Earl A."/>
            <person name="Russ C."/>
            <person name="Gilmore M."/>
            <person name="Surin D."/>
            <person name="Walker B."/>
            <person name="Young S."/>
            <person name="Zeng Q."/>
            <person name="Gargeya S."/>
            <person name="Fitzgerald M."/>
            <person name="Haas B."/>
            <person name="Abouelleil A."/>
            <person name="Allen A.W."/>
            <person name="Alvarado L."/>
            <person name="Arachchi H.M."/>
            <person name="Berlin A.M."/>
            <person name="Chapman S.B."/>
            <person name="Gainer-Dewar J."/>
            <person name="Goldberg J."/>
            <person name="Griggs A."/>
            <person name="Gujja S."/>
            <person name="Hansen M."/>
            <person name="Howarth C."/>
            <person name="Imamovic A."/>
            <person name="Ireland A."/>
            <person name="Larimer J."/>
            <person name="McCowan C."/>
            <person name="Murphy C."/>
            <person name="Pearson M."/>
            <person name="Poon T.W."/>
            <person name="Priest M."/>
            <person name="Roberts A."/>
            <person name="Saif S."/>
            <person name="Shea T."/>
            <person name="Sisk P."/>
            <person name="Sykes S."/>
            <person name="Wortman J."/>
            <person name="Nusbaum C."/>
            <person name="Birren B."/>
        </authorList>
    </citation>
    <scope>NUCLEOTIDE SEQUENCE [LARGE SCALE GENOMIC DNA]</scope>
    <source>
        <strain evidence="10 11">ATCC 51263</strain>
    </source>
</reference>
<evidence type="ECO:0000313" key="11">
    <source>
        <dbReference type="Proteomes" id="UP000014113"/>
    </source>
</evidence>
<keyword evidence="7" id="KW-0963">Cytoplasm</keyword>
<dbReference type="Pfam" id="PF01118">
    <property type="entry name" value="Semialdhyde_dh"/>
    <property type="match status" value="1"/>
</dbReference>
<dbReference type="PANTHER" id="PTHR32338">
    <property type="entry name" value="N-ACETYL-GAMMA-GLUTAMYL-PHOSPHATE REDUCTASE, CHLOROPLASTIC-RELATED-RELATED"/>
    <property type="match status" value="1"/>
</dbReference>
<dbReference type="SUPFAM" id="SSF51735">
    <property type="entry name" value="NAD(P)-binding Rossmann-fold domains"/>
    <property type="match status" value="1"/>
</dbReference>
<comment type="similarity">
    <text evidence="7">Belongs to the NAGSA dehydrogenase family. Type 1 subfamily.</text>
</comment>
<dbReference type="SUPFAM" id="SSF55347">
    <property type="entry name" value="Glyceraldehyde-3-phosphate dehydrogenase-like, C-terminal domain"/>
    <property type="match status" value="1"/>
</dbReference>
<dbReference type="GO" id="GO:0051287">
    <property type="term" value="F:NAD binding"/>
    <property type="evidence" value="ECO:0007669"/>
    <property type="project" value="InterPro"/>
</dbReference>
<comment type="subcellular location">
    <subcellularLocation>
        <location evidence="7">Cytoplasm</location>
    </subcellularLocation>
</comment>
<gene>
    <name evidence="7" type="primary">argC</name>
    <name evidence="10" type="ORF">I568_01061</name>
</gene>